<accession>A0A1J3IWV1</accession>
<dbReference type="AlphaFoldDB" id="A0A1J3IWV1"/>
<protein>
    <submittedName>
        <fullName evidence="2">Uncharacterized protein</fullName>
    </submittedName>
</protein>
<dbReference type="EMBL" id="GEVM01022054">
    <property type="protein sequence ID" value="JAU83884.1"/>
    <property type="molecule type" value="Transcribed_RNA"/>
</dbReference>
<evidence type="ECO:0000313" key="2">
    <source>
        <dbReference type="EMBL" id="JAU83884.1"/>
    </source>
</evidence>
<gene>
    <name evidence="1" type="ORF">LC_TR10728_c0_g1_i1_g.37981</name>
    <name evidence="2" type="ORF">MP_TR6479_c0_g1_i1_g.19059</name>
</gene>
<sequence length="92" mass="10976">MGFSSVKRLFYEQKLRFHRFHPCLSQKEMKTMMYISPKFGHGEFSQDLATSLKRLVVEGRLFNLEIKLKISEERTAREERTKQLLTAYKESD</sequence>
<proteinExistence type="predicted"/>
<evidence type="ECO:0000313" key="1">
    <source>
        <dbReference type="EMBL" id="JAU45138.1"/>
    </source>
</evidence>
<organism evidence="2">
    <name type="scientific">Noccaea caerulescens</name>
    <name type="common">Alpine penny-cress</name>
    <name type="synonym">Thlaspi caerulescens</name>
    <dbReference type="NCBI Taxonomy" id="107243"/>
    <lineage>
        <taxon>Eukaryota</taxon>
        <taxon>Viridiplantae</taxon>
        <taxon>Streptophyta</taxon>
        <taxon>Embryophyta</taxon>
        <taxon>Tracheophyta</taxon>
        <taxon>Spermatophyta</taxon>
        <taxon>Magnoliopsida</taxon>
        <taxon>eudicotyledons</taxon>
        <taxon>Gunneridae</taxon>
        <taxon>Pentapetalae</taxon>
        <taxon>rosids</taxon>
        <taxon>malvids</taxon>
        <taxon>Brassicales</taxon>
        <taxon>Brassicaceae</taxon>
        <taxon>Coluteocarpeae</taxon>
        <taxon>Noccaea</taxon>
    </lineage>
</organism>
<name>A0A1J3IWV1_NOCCA</name>
<dbReference type="EMBL" id="GEVK01007694">
    <property type="protein sequence ID" value="JAU45138.1"/>
    <property type="molecule type" value="Transcribed_RNA"/>
</dbReference>
<reference evidence="2" key="1">
    <citation type="submission" date="2016-07" db="EMBL/GenBank/DDBJ databases">
        <title>De novo transcriptome assembly of four accessions of the metal hyperaccumulator plant Noccaea caerulescens.</title>
        <authorList>
            <person name="Blande D."/>
            <person name="Halimaa P."/>
            <person name="Tervahauta A.I."/>
            <person name="Aarts M.G."/>
            <person name="Karenlampi S.O."/>
        </authorList>
    </citation>
    <scope>NUCLEOTIDE SEQUENCE</scope>
</reference>